<feature type="transmembrane region" description="Helical" evidence="2">
    <location>
        <begin position="329"/>
        <end position="345"/>
    </location>
</feature>
<dbReference type="CDD" id="cd07302">
    <property type="entry name" value="CHD"/>
    <property type="match status" value="1"/>
</dbReference>
<dbReference type="Gene3D" id="3.30.70.1230">
    <property type="entry name" value="Nucleotide cyclase"/>
    <property type="match status" value="1"/>
</dbReference>
<comment type="caution">
    <text evidence="4">The sequence shown here is derived from an EMBL/GenBank/DDBJ whole genome shotgun (WGS) entry which is preliminary data.</text>
</comment>
<name>A0A433VNA9_9CYAN</name>
<dbReference type="InterPro" id="IPR001054">
    <property type="entry name" value="A/G_cyclase"/>
</dbReference>
<reference evidence="4" key="2">
    <citation type="journal article" date="2019" name="Genome Biol. Evol.">
        <title>Day and night: Metabolic profiles and evolutionary relationships of six axenic non-marine cyanobacteria.</title>
        <authorList>
            <person name="Will S.E."/>
            <person name="Henke P."/>
            <person name="Boedeker C."/>
            <person name="Huang S."/>
            <person name="Brinkmann H."/>
            <person name="Rohde M."/>
            <person name="Jarek M."/>
            <person name="Friedl T."/>
            <person name="Seufert S."/>
            <person name="Schumacher M."/>
            <person name="Overmann J."/>
            <person name="Neumann-Schaal M."/>
            <person name="Petersen J."/>
        </authorList>
    </citation>
    <scope>NUCLEOTIDE SEQUENCE [LARGE SCALE GENOMIC DNA]</scope>
    <source>
        <strain evidence="4">PCC 7102</strain>
    </source>
</reference>
<dbReference type="SMART" id="SM01080">
    <property type="entry name" value="CHASE2"/>
    <property type="match status" value="1"/>
</dbReference>
<evidence type="ECO:0000256" key="2">
    <source>
        <dbReference type="SAM" id="Phobius"/>
    </source>
</evidence>
<evidence type="ECO:0000313" key="5">
    <source>
        <dbReference type="Proteomes" id="UP000271624"/>
    </source>
</evidence>
<dbReference type="Proteomes" id="UP000271624">
    <property type="component" value="Unassembled WGS sequence"/>
</dbReference>
<dbReference type="PANTHER" id="PTHR43081:SF1">
    <property type="entry name" value="ADENYLATE CYCLASE, TERMINAL-DIFFERENTIATION SPECIFIC"/>
    <property type="match status" value="1"/>
</dbReference>
<dbReference type="PROSITE" id="PS50125">
    <property type="entry name" value="GUANYLATE_CYCLASE_2"/>
    <property type="match status" value="1"/>
</dbReference>
<proteinExistence type="inferred from homology"/>
<reference evidence="4" key="1">
    <citation type="submission" date="2018-12" db="EMBL/GenBank/DDBJ databases">
        <authorList>
            <person name="Will S."/>
            <person name="Neumann-Schaal M."/>
            <person name="Henke P."/>
        </authorList>
    </citation>
    <scope>NUCLEOTIDE SEQUENCE</scope>
    <source>
        <strain evidence="4">PCC 7102</strain>
    </source>
</reference>
<dbReference type="Pfam" id="PF05226">
    <property type="entry name" value="CHASE2"/>
    <property type="match status" value="1"/>
</dbReference>
<feature type="transmembrane region" description="Helical" evidence="2">
    <location>
        <begin position="357"/>
        <end position="379"/>
    </location>
</feature>
<dbReference type="OrthoDB" id="337251at2"/>
<dbReference type="InterPro" id="IPR029787">
    <property type="entry name" value="Nucleotide_cyclase"/>
</dbReference>
<dbReference type="GO" id="GO:0004016">
    <property type="term" value="F:adenylate cyclase activity"/>
    <property type="evidence" value="ECO:0007669"/>
    <property type="project" value="UniProtKB-ARBA"/>
</dbReference>
<dbReference type="EMBL" id="RSCL01000004">
    <property type="protein sequence ID" value="RUT07586.1"/>
    <property type="molecule type" value="Genomic_DNA"/>
</dbReference>
<dbReference type="RefSeq" id="WP_127080476.1">
    <property type="nucleotide sequence ID" value="NZ_RSCL01000004.1"/>
</dbReference>
<keyword evidence="2" id="KW-0472">Membrane</keyword>
<dbReference type="Pfam" id="PF00211">
    <property type="entry name" value="Guanylate_cyc"/>
    <property type="match status" value="1"/>
</dbReference>
<evidence type="ECO:0000259" key="3">
    <source>
        <dbReference type="PROSITE" id="PS50125"/>
    </source>
</evidence>
<gene>
    <name evidence="4" type="ORF">DSM106972_018460</name>
</gene>
<sequence length="739" mass="81867">MRAFKKRIWQLRGILLTAPAVAGLLIGLRYAGLLQPFELAALDEFFRRRPSEPVDERVVIVEVNEEDVRKHGLPISDTKLARMITNIKQQQPRAIGLDIYRDLPVEPGHQELINVYKTTPNLIGIQKVIGSSYGVAINPPPVLYELGQVSSNDFVPDPDGKIRRSLLSIKTKSDETVVGLGAQLALLYLEAENITLEMVDAADNKLKLGKATFTPFKANDGGYVHADLGGYQILSNFRNLKRGFRTISASEVLEGKIPPNFARNRIVLIGVTAESAGDYFFTPYSNGLFGSVVRRNSGVFIHADVTSQLISAALDGRPQIKFWADTKEWLWIIFWSITGSTVIWVRRYKNRSINFALTNILILTIGAAIIGSSYIAFLLGWWLPVVPGFLGLIGSAMVTTGYIARSTASMRHTFGRYLSDEVVTALLEAPSGLKLGGEMVQATLLISDLRGFSALSERVSPQKIVEIINLYLGTMTDVINQYKGTINDFMGDGIFVIFGAPVELEEHQEKAVACAIAMQLAMEPINKQLAEMNLPALGMGIGIHTGEVVAGNIGSKQRAKYTVMGSNVNLASRIETYTVGGQILISEDTLKAIKSPLQINEEMQVQPKGIKYPITIYEIGAISGKFNLTLNKLAEEFISLTQEIPCKYRIVEEKHLSEKIYYGSITKLSALNGAELRTKRPLSTLINIQIYLYIEDEQLAKQDIYAKVIKHLDSYQTTSHIRFTALPSEIAQYFTKQVQ</sequence>
<evidence type="ECO:0000256" key="1">
    <source>
        <dbReference type="ARBA" id="ARBA00005381"/>
    </source>
</evidence>
<accession>A0A433VNA9</accession>
<keyword evidence="5" id="KW-1185">Reference proteome</keyword>
<dbReference type="InterPro" id="IPR007890">
    <property type="entry name" value="CHASE2"/>
</dbReference>
<dbReference type="AlphaFoldDB" id="A0A433VNA9"/>
<keyword evidence="2" id="KW-1133">Transmembrane helix</keyword>
<dbReference type="SMART" id="SM00044">
    <property type="entry name" value="CYCc"/>
    <property type="match status" value="1"/>
</dbReference>
<organism evidence="4 5">
    <name type="scientific">Dulcicalothrix desertica PCC 7102</name>
    <dbReference type="NCBI Taxonomy" id="232991"/>
    <lineage>
        <taxon>Bacteria</taxon>
        <taxon>Bacillati</taxon>
        <taxon>Cyanobacteriota</taxon>
        <taxon>Cyanophyceae</taxon>
        <taxon>Nostocales</taxon>
        <taxon>Calotrichaceae</taxon>
        <taxon>Dulcicalothrix</taxon>
    </lineage>
</organism>
<dbReference type="GO" id="GO:0035556">
    <property type="term" value="P:intracellular signal transduction"/>
    <property type="evidence" value="ECO:0007669"/>
    <property type="project" value="InterPro"/>
</dbReference>
<protein>
    <submittedName>
        <fullName evidence="4">Adenylate/guanylate cyclase domain-containing protein</fullName>
    </submittedName>
</protein>
<evidence type="ECO:0000313" key="4">
    <source>
        <dbReference type="EMBL" id="RUT07586.1"/>
    </source>
</evidence>
<feature type="transmembrane region" description="Helical" evidence="2">
    <location>
        <begin position="385"/>
        <end position="404"/>
    </location>
</feature>
<dbReference type="GO" id="GO:0006171">
    <property type="term" value="P:cAMP biosynthetic process"/>
    <property type="evidence" value="ECO:0007669"/>
    <property type="project" value="TreeGrafter"/>
</dbReference>
<dbReference type="SUPFAM" id="SSF55073">
    <property type="entry name" value="Nucleotide cyclase"/>
    <property type="match status" value="1"/>
</dbReference>
<keyword evidence="2" id="KW-0812">Transmembrane</keyword>
<dbReference type="InterPro" id="IPR050697">
    <property type="entry name" value="Adenylyl/Guanylyl_Cyclase_3/4"/>
</dbReference>
<feature type="domain" description="Guanylate cyclase" evidence="3">
    <location>
        <begin position="443"/>
        <end position="575"/>
    </location>
</feature>
<comment type="similarity">
    <text evidence="1">Belongs to the adenylyl cyclase class-3 family.</text>
</comment>
<dbReference type="PANTHER" id="PTHR43081">
    <property type="entry name" value="ADENYLATE CYCLASE, TERMINAL-DIFFERENTIATION SPECIFIC-RELATED"/>
    <property type="match status" value="1"/>
</dbReference>